<keyword evidence="2" id="KW-1185">Reference proteome</keyword>
<evidence type="ECO:0000313" key="2">
    <source>
        <dbReference type="Proteomes" id="UP000688137"/>
    </source>
</evidence>
<accession>A0A8S1JT02</accession>
<proteinExistence type="predicted"/>
<protein>
    <submittedName>
        <fullName evidence="1">Uncharacterized protein</fullName>
    </submittedName>
</protein>
<dbReference type="AlphaFoldDB" id="A0A8S1JT02"/>
<dbReference type="EMBL" id="CAJJDM010000007">
    <property type="protein sequence ID" value="CAD8045832.1"/>
    <property type="molecule type" value="Genomic_DNA"/>
</dbReference>
<comment type="caution">
    <text evidence="1">The sequence shown here is derived from an EMBL/GenBank/DDBJ whole genome shotgun (WGS) entry which is preliminary data.</text>
</comment>
<reference evidence="1" key="1">
    <citation type="submission" date="2021-01" db="EMBL/GenBank/DDBJ databases">
        <authorList>
            <consortium name="Genoscope - CEA"/>
            <person name="William W."/>
        </authorList>
    </citation>
    <scope>NUCLEOTIDE SEQUENCE</scope>
</reference>
<dbReference type="Proteomes" id="UP000688137">
    <property type="component" value="Unassembled WGS sequence"/>
</dbReference>
<name>A0A8S1JT02_PARPR</name>
<evidence type="ECO:0000313" key="1">
    <source>
        <dbReference type="EMBL" id="CAD8045832.1"/>
    </source>
</evidence>
<organism evidence="1 2">
    <name type="scientific">Paramecium primaurelia</name>
    <dbReference type="NCBI Taxonomy" id="5886"/>
    <lineage>
        <taxon>Eukaryota</taxon>
        <taxon>Sar</taxon>
        <taxon>Alveolata</taxon>
        <taxon>Ciliophora</taxon>
        <taxon>Intramacronucleata</taxon>
        <taxon>Oligohymenophorea</taxon>
        <taxon>Peniculida</taxon>
        <taxon>Parameciidae</taxon>
        <taxon>Paramecium</taxon>
    </lineage>
</organism>
<gene>
    <name evidence="1" type="ORF">PPRIM_AZ9-3.1.T0100049</name>
</gene>
<sequence length="114" mass="13443">MIEISISQISLKQALGNCQMNIGVKCGERKEILYQQFSSTQKIIKYSQPHQYVFDNQNTKFVKLKYNSFVSCNFILKFLMNKDILNFQAVQNCLLMKFKEEKFLIKQNLNMVTQ</sequence>